<dbReference type="InterPro" id="IPR017734">
    <property type="entry name" value="T6SS_SciN"/>
</dbReference>
<dbReference type="PANTHER" id="PTHR37625:SF4">
    <property type="entry name" value="OUTER MEMBRANE LIPOPROTEIN"/>
    <property type="match status" value="1"/>
</dbReference>
<dbReference type="AlphaFoldDB" id="A0AB74DF12"/>
<comment type="caution">
    <text evidence="1">The sequence shown here is derived from an EMBL/GenBank/DDBJ whole genome shotgun (WGS) entry which is preliminary data.</text>
</comment>
<proteinExistence type="predicted"/>
<dbReference type="Gene3D" id="2.60.40.4150">
    <property type="entry name" value="Type VI secretion system, lipoprotein SciN"/>
    <property type="match status" value="1"/>
</dbReference>
<name>A0AB74DF12_9BURK</name>
<reference evidence="1 2" key="1">
    <citation type="submission" date="2018-08" db="EMBL/GenBank/DDBJ databases">
        <title>Comparative analysis of Burkholderia isolates from Puerto Rico.</title>
        <authorList>
            <person name="Hall C."/>
            <person name="Sahl J."/>
            <person name="Wagner D."/>
        </authorList>
    </citation>
    <scope>NUCLEOTIDE SEQUENCE [LARGE SCALE GENOMIC DNA]</scope>
    <source>
        <strain evidence="1 2">Bp8964</strain>
    </source>
</reference>
<evidence type="ECO:0000313" key="2">
    <source>
        <dbReference type="Proteomes" id="UP000273734"/>
    </source>
</evidence>
<evidence type="ECO:0000313" key="1">
    <source>
        <dbReference type="EMBL" id="RQP83352.1"/>
    </source>
</evidence>
<protein>
    <submittedName>
        <fullName evidence="1">Type VI secretion system lipoprotein TssJ</fullName>
    </submittedName>
</protein>
<dbReference type="Proteomes" id="UP000273734">
    <property type="component" value="Unassembled WGS sequence"/>
</dbReference>
<dbReference type="RefSeq" id="WP_095412638.1">
    <property type="nucleotide sequence ID" value="NZ_NQMX01000011.1"/>
</dbReference>
<sequence length="182" mass="20189">MVFRFPFGTKTRQARRDAIKRVAVGLSCLSLAACGGMPSRKEQASLDLKIKVSDGVNPDELGRPAPIMVRIYELKSAYTFDNADFFSLQSDSKKVLGEDAIVIDEFVLRPGDIRDVRRRLNAATTAIGVLAGYRELGKSVWRGAYRLPPPPDEAWLRVLTARTKIKLNVDVGQRAVLVTELD</sequence>
<organism evidence="1 2">
    <name type="scientific">Burkholderia ubonensis</name>
    <dbReference type="NCBI Taxonomy" id="101571"/>
    <lineage>
        <taxon>Bacteria</taxon>
        <taxon>Pseudomonadati</taxon>
        <taxon>Pseudomonadota</taxon>
        <taxon>Betaproteobacteria</taxon>
        <taxon>Burkholderiales</taxon>
        <taxon>Burkholderiaceae</taxon>
        <taxon>Burkholderia</taxon>
        <taxon>Burkholderia cepacia complex</taxon>
    </lineage>
</organism>
<dbReference type="Pfam" id="PF12790">
    <property type="entry name" value="T6SS-SciN"/>
    <property type="match status" value="1"/>
</dbReference>
<dbReference type="PROSITE" id="PS51257">
    <property type="entry name" value="PROKAR_LIPOPROTEIN"/>
    <property type="match status" value="1"/>
</dbReference>
<keyword evidence="1" id="KW-0449">Lipoprotein</keyword>
<accession>A0AB74DF12</accession>
<dbReference type="EMBL" id="QTNY01000002">
    <property type="protein sequence ID" value="RQP83352.1"/>
    <property type="molecule type" value="Genomic_DNA"/>
</dbReference>
<dbReference type="NCBIfam" id="TIGR03352">
    <property type="entry name" value="VI_chp_3"/>
    <property type="match status" value="1"/>
</dbReference>
<dbReference type="PANTHER" id="PTHR37625">
    <property type="entry name" value="OUTER MEMBRANE LIPOPROTEIN-RELATED"/>
    <property type="match status" value="1"/>
</dbReference>
<dbReference type="InterPro" id="IPR038706">
    <property type="entry name" value="Type_VI_SciN-like_sf"/>
</dbReference>
<gene>
    <name evidence="1" type="primary">tssJ</name>
    <name evidence="1" type="ORF">DF015_04210</name>
</gene>